<evidence type="ECO:0000313" key="2">
    <source>
        <dbReference type="Proteomes" id="UP000478052"/>
    </source>
</evidence>
<evidence type="ECO:0000313" key="1">
    <source>
        <dbReference type="EMBL" id="KAF0748936.1"/>
    </source>
</evidence>
<dbReference type="SUPFAM" id="SSF54001">
    <property type="entry name" value="Cysteine proteinases"/>
    <property type="match status" value="1"/>
</dbReference>
<dbReference type="Gene3D" id="3.90.70.10">
    <property type="entry name" value="Cysteine proteinases"/>
    <property type="match status" value="1"/>
</dbReference>
<reference evidence="1 2" key="1">
    <citation type="submission" date="2019-08" db="EMBL/GenBank/DDBJ databases">
        <title>Whole genome of Aphis craccivora.</title>
        <authorList>
            <person name="Voronova N.V."/>
            <person name="Shulinski R.S."/>
            <person name="Bandarenka Y.V."/>
            <person name="Zhorov D.G."/>
            <person name="Warner D."/>
        </authorList>
    </citation>
    <scope>NUCLEOTIDE SEQUENCE [LARGE SCALE GENOMIC DNA]</scope>
    <source>
        <strain evidence="1">180601</strain>
        <tissue evidence="1">Whole Body</tissue>
    </source>
</reference>
<gene>
    <name evidence="1" type="ORF">FWK35_00023814</name>
</gene>
<keyword evidence="2" id="KW-1185">Reference proteome</keyword>
<comment type="caution">
    <text evidence="1">The sequence shown here is derived from an EMBL/GenBank/DDBJ whole genome shotgun (WGS) entry which is preliminary data.</text>
</comment>
<sequence length="665" mass="76858">MYAMPRQPKFNIDSLLSIFISNKSKIIISENGNINPPTSDCWNEISKELKLSKLYYFTKIYLYHNDYKSDKETILNFNMTLLKEEWNRTHEPAETLYKRSDKKYPVRSYQTLKYILGYCSTCLSDFKGVVDKQPEPNSRVVIKCPLIGNFKTCKPSCKRRINGEQKINAISKMVTGCKSASYVRREMAKNLMNFGDQEPSHLQSSNALRVIKCKTIKQGLHNDDPIISLFIMKGLSPYNEIILDIGYDRSFMHYWSTTEINLYRTYSKTTKTPTISIDATGGIVRKPSLILGRITSNIFLYKISVMDRIDCCHTWFDKKTSKRIKQFYLRSFGLIISSTDFKDNDNSLPSTNVFESLAVHEEIQEIYDTCYHESIVYGKIGDHDNMQFDENIANKLLKFCKLLPCWSAVMTPIFKYGNITESSASSKNQPQSPEKEFESVVITNWKGLGEDEKKKKKKEIIWKKIKPYSITMKTAKSKAQLLDYCEMETVRIFYQFHWMGLTNNFMNINCASTSNFIIMKLFQNWSSYEQTTSCSNCSTINTRYSSTLMTNLPTNTLDFLEDVVNQLLEPQQLDCTNCYLKTSTKQIILKQHLIIETVASFSNVINKNNFEILISLENIPTNLLINKCKQYNLRGIIAFIPPISSSPLAIGHYVSYNWREHLGTI</sequence>
<dbReference type="Proteomes" id="UP000478052">
    <property type="component" value="Unassembled WGS sequence"/>
</dbReference>
<name>A0A6G0Y469_APHCR</name>
<protein>
    <submittedName>
        <fullName evidence="1">USP domain-containing protein</fullName>
    </submittedName>
</protein>
<dbReference type="OrthoDB" id="7700560at2759"/>
<dbReference type="AlphaFoldDB" id="A0A6G0Y469"/>
<proteinExistence type="predicted"/>
<organism evidence="1 2">
    <name type="scientific">Aphis craccivora</name>
    <name type="common">Cowpea aphid</name>
    <dbReference type="NCBI Taxonomy" id="307492"/>
    <lineage>
        <taxon>Eukaryota</taxon>
        <taxon>Metazoa</taxon>
        <taxon>Ecdysozoa</taxon>
        <taxon>Arthropoda</taxon>
        <taxon>Hexapoda</taxon>
        <taxon>Insecta</taxon>
        <taxon>Pterygota</taxon>
        <taxon>Neoptera</taxon>
        <taxon>Paraneoptera</taxon>
        <taxon>Hemiptera</taxon>
        <taxon>Sternorrhyncha</taxon>
        <taxon>Aphidomorpha</taxon>
        <taxon>Aphidoidea</taxon>
        <taxon>Aphididae</taxon>
        <taxon>Aphidini</taxon>
        <taxon>Aphis</taxon>
        <taxon>Aphis</taxon>
    </lineage>
</organism>
<dbReference type="CDD" id="cd02257">
    <property type="entry name" value="Peptidase_C19"/>
    <property type="match status" value="1"/>
</dbReference>
<dbReference type="InterPro" id="IPR038765">
    <property type="entry name" value="Papain-like_cys_pep_sf"/>
</dbReference>
<dbReference type="EMBL" id="VUJU01006291">
    <property type="protein sequence ID" value="KAF0748936.1"/>
    <property type="molecule type" value="Genomic_DNA"/>
</dbReference>
<accession>A0A6G0Y469</accession>